<dbReference type="AlphaFoldDB" id="A0A7U8C171"/>
<evidence type="ECO:0000313" key="2">
    <source>
        <dbReference type="EMBL" id="EAR59558.1"/>
    </source>
</evidence>
<accession>A0A7U8C171</accession>
<dbReference type="PANTHER" id="PTHR33993:SF2">
    <property type="entry name" value="VOC DOMAIN-CONTAINING PROTEIN"/>
    <property type="match status" value="1"/>
</dbReference>
<dbReference type="InterPro" id="IPR037523">
    <property type="entry name" value="VOC_core"/>
</dbReference>
<protein>
    <recommendedName>
        <fullName evidence="1">VOC domain-containing protein</fullName>
    </recommendedName>
</protein>
<gene>
    <name evidence="2" type="ORF">MED92_11594</name>
</gene>
<dbReference type="OrthoDB" id="8776491at2"/>
<dbReference type="CDD" id="cd07247">
    <property type="entry name" value="SgaA_N_like"/>
    <property type="match status" value="1"/>
</dbReference>
<dbReference type="InterPro" id="IPR004360">
    <property type="entry name" value="Glyas_Fos-R_dOase_dom"/>
</dbReference>
<proteinExistence type="predicted"/>
<organism evidence="2 3">
    <name type="scientific">Neptuniibacter caesariensis</name>
    <dbReference type="NCBI Taxonomy" id="207954"/>
    <lineage>
        <taxon>Bacteria</taxon>
        <taxon>Pseudomonadati</taxon>
        <taxon>Pseudomonadota</taxon>
        <taxon>Gammaproteobacteria</taxon>
        <taxon>Oceanospirillales</taxon>
        <taxon>Oceanospirillaceae</taxon>
        <taxon>Neptuniibacter</taxon>
    </lineage>
</organism>
<dbReference type="Pfam" id="PF00903">
    <property type="entry name" value="Glyoxalase"/>
    <property type="match status" value="1"/>
</dbReference>
<name>A0A7U8C171_NEPCE</name>
<dbReference type="PROSITE" id="PS51819">
    <property type="entry name" value="VOC"/>
    <property type="match status" value="1"/>
</dbReference>
<dbReference type="InterPro" id="IPR029068">
    <property type="entry name" value="Glyas_Bleomycin-R_OHBP_Dase"/>
</dbReference>
<dbReference type="Gene3D" id="3.10.180.10">
    <property type="entry name" value="2,3-Dihydroxybiphenyl 1,2-Dioxygenase, domain 1"/>
    <property type="match status" value="1"/>
</dbReference>
<dbReference type="SUPFAM" id="SSF54593">
    <property type="entry name" value="Glyoxalase/Bleomycin resistance protein/Dihydroxybiphenyl dioxygenase"/>
    <property type="match status" value="1"/>
</dbReference>
<comment type="caution">
    <text evidence="2">The sequence shown here is derived from an EMBL/GenBank/DDBJ whole genome shotgun (WGS) entry which is preliminary data.</text>
</comment>
<sequence>MNTNAVCWFEIYVNDMERAKAFYEAVLGQELTRLDNPAEVKDFPQPEMWAFPMKEEPGASGAICKMDGVESGGNSTLVYFDCEDCSVEQARVEPAGGKLVVPKMSIGEHGFIAIAQDTEGNNIGFYSMK</sequence>
<dbReference type="EMBL" id="AAOW01000044">
    <property type="protein sequence ID" value="EAR59558.1"/>
    <property type="molecule type" value="Genomic_DNA"/>
</dbReference>
<keyword evidence="3" id="KW-1185">Reference proteome</keyword>
<dbReference type="PANTHER" id="PTHR33993">
    <property type="entry name" value="GLYOXALASE-RELATED"/>
    <property type="match status" value="1"/>
</dbReference>
<dbReference type="Proteomes" id="UP000002171">
    <property type="component" value="Unassembled WGS sequence"/>
</dbReference>
<feature type="domain" description="VOC" evidence="1">
    <location>
        <begin position="5"/>
        <end position="128"/>
    </location>
</feature>
<dbReference type="InterPro" id="IPR052164">
    <property type="entry name" value="Anthracycline_SecMetBiosynth"/>
</dbReference>
<evidence type="ECO:0000259" key="1">
    <source>
        <dbReference type="PROSITE" id="PS51819"/>
    </source>
</evidence>
<reference evidence="2 3" key="1">
    <citation type="submission" date="2006-02" db="EMBL/GenBank/DDBJ databases">
        <authorList>
            <person name="Pinhassi J."/>
            <person name="Pedros-Alio C."/>
            <person name="Ferriera S."/>
            <person name="Johnson J."/>
            <person name="Kravitz S."/>
            <person name="Halpern A."/>
            <person name="Remington K."/>
            <person name="Beeson K."/>
            <person name="Tran B."/>
            <person name="Rogers Y.-H."/>
            <person name="Friedman R."/>
            <person name="Venter J.C."/>
        </authorList>
    </citation>
    <scope>NUCLEOTIDE SEQUENCE [LARGE SCALE GENOMIC DNA]</scope>
    <source>
        <strain evidence="2 3">MED92</strain>
    </source>
</reference>
<dbReference type="RefSeq" id="WP_007019993.1">
    <property type="nucleotide sequence ID" value="NZ_CH724125.1"/>
</dbReference>
<evidence type="ECO:0000313" key="3">
    <source>
        <dbReference type="Proteomes" id="UP000002171"/>
    </source>
</evidence>